<evidence type="ECO:0000256" key="1">
    <source>
        <dbReference type="SAM" id="SignalP"/>
    </source>
</evidence>
<feature type="chain" id="PRO_5004560912" evidence="1">
    <location>
        <begin position="21"/>
        <end position="130"/>
    </location>
</feature>
<organism evidence="2 3">
    <name type="scientific">Penicillium oxalicum (strain 114-2 / CGMCC 5302)</name>
    <name type="common">Penicillium decumbens</name>
    <dbReference type="NCBI Taxonomy" id="933388"/>
    <lineage>
        <taxon>Eukaryota</taxon>
        <taxon>Fungi</taxon>
        <taxon>Dikarya</taxon>
        <taxon>Ascomycota</taxon>
        <taxon>Pezizomycotina</taxon>
        <taxon>Eurotiomycetes</taxon>
        <taxon>Eurotiomycetidae</taxon>
        <taxon>Eurotiales</taxon>
        <taxon>Aspergillaceae</taxon>
        <taxon>Penicillium</taxon>
    </lineage>
</organism>
<keyword evidence="3" id="KW-1185">Reference proteome</keyword>
<gene>
    <name evidence="2" type="ORF">PDE_06912</name>
</gene>
<dbReference type="PhylomeDB" id="S8AZS7"/>
<proteinExistence type="predicted"/>
<dbReference type="STRING" id="933388.S8AZS7"/>
<sequence>MHFPSLTIISTTLLAVQSSAQFIRKASSRPVSSASEALADLPFSESRTGTRDHAYAIPKSNLAPVDPLQPGSEVAPVLIGKPTGVDAGNAFCLGQCYPEKSQARCADLYSELMFKAATNCWTCCITAGDF</sequence>
<protein>
    <submittedName>
        <fullName evidence="2">Uncharacterized protein</fullName>
    </submittedName>
</protein>
<evidence type="ECO:0000313" key="3">
    <source>
        <dbReference type="Proteomes" id="UP000019376"/>
    </source>
</evidence>
<dbReference type="Proteomes" id="UP000019376">
    <property type="component" value="Unassembled WGS sequence"/>
</dbReference>
<name>S8AZS7_PENO1</name>
<dbReference type="OrthoDB" id="4352075at2759"/>
<dbReference type="AlphaFoldDB" id="S8AZS7"/>
<reference evidence="2 3" key="1">
    <citation type="journal article" date="2013" name="PLoS ONE">
        <title>Genomic and secretomic analyses reveal unique features of the lignocellulolytic enzyme system of Penicillium decumbens.</title>
        <authorList>
            <person name="Liu G."/>
            <person name="Zhang L."/>
            <person name="Wei X."/>
            <person name="Zou G."/>
            <person name="Qin Y."/>
            <person name="Ma L."/>
            <person name="Li J."/>
            <person name="Zheng H."/>
            <person name="Wang S."/>
            <person name="Wang C."/>
            <person name="Xun L."/>
            <person name="Zhao G.-P."/>
            <person name="Zhou Z."/>
            <person name="Qu Y."/>
        </authorList>
    </citation>
    <scope>NUCLEOTIDE SEQUENCE [LARGE SCALE GENOMIC DNA]</scope>
    <source>
        <strain evidence="3">114-2 / CGMCC 5302</strain>
    </source>
</reference>
<evidence type="ECO:0000313" key="2">
    <source>
        <dbReference type="EMBL" id="EPS31953.1"/>
    </source>
</evidence>
<dbReference type="HOGENOM" id="CLU_1938876_0_0_1"/>
<feature type="signal peptide" evidence="1">
    <location>
        <begin position="1"/>
        <end position="20"/>
    </location>
</feature>
<keyword evidence="1" id="KW-0732">Signal</keyword>
<dbReference type="EMBL" id="KB644414">
    <property type="protein sequence ID" value="EPS31953.1"/>
    <property type="molecule type" value="Genomic_DNA"/>
</dbReference>
<accession>S8AZS7</accession>